<dbReference type="AlphaFoldDB" id="A0A8K0AIS4"/>
<keyword evidence="2" id="KW-0687">Ribonucleoprotein</keyword>
<dbReference type="InterPro" id="IPR001976">
    <property type="entry name" value="Ribosomal_eS24"/>
</dbReference>
<dbReference type="GO" id="GO:0006412">
    <property type="term" value="P:translation"/>
    <property type="evidence" value="ECO:0007669"/>
    <property type="project" value="InterPro"/>
</dbReference>
<sequence length="135" mass="15696">MSDSAITLRTRKYSTNRLLFRKQMIVDIIHPGKAPLSRKEVQERLAKMYNAQDPRTVVAFGFKTRFGAHTTTGFALIYDNIDAVTKFEPAYRLVRQGLKKNVQQSRKQLKERKNRAKKFRGVERAKILRPSSDKK</sequence>
<dbReference type="OrthoDB" id="5571754at2759"/>
<protein>
    <submittedName>
        <fullName evidence="3">40S small subunit ribosomal protein eS24 (RpS24)</fullName>
    </submittedName>
</protein>
<gene>
    <name evidence="3" type="ORF">ANDGO_04027</name>
</gene>
<accession>A0A8K0AIS4</accession>
<evidence type="ECO:0000256" key="2">
    <source>
        <dbReference type="ARBA" id="ARBA00023274"/>
    </source>
</evidence>
<dbReference type="Gene3D" id="3.30.70.3370">
    <property type="match status" value="1"/>
</dbReference>
<proteinExistence type="inferred from homology"/>
<dbReference type="SUPFAM" id="SSF54189">
    <property type="entry name" value="Ribosomal proteins S24e, L23 and L15e"/>
    <property type="match status" value="1"/>
</dbReference>
<dbReference type="InterPro" id="IPR012678">
    <property type="entry name" value="Ribosomal_uL23/eL15/eS24_sf"/>
</dbReference>
<comment type="caution">
    <text evidence="3">The sequence shown here is derived from an EMBL/GenBank/DDBJ whole genome shotgun (WGS) entry which is preliminary data.</text>
</comment>
<name>A0A8K0AIS4_ANDGO</name>
<organism evidence="3 4">
    <name type="scientific">Andalucia godoyi</name>
    <name type="common">Flagellate</name>
    <dbReference type="NCBI Taxonomy" id="505711"/>
    <lineage>
        <taxon>Eukaryota</taxon>
        <taxon>Discoba</taxon>
        <taxon>Jakobida</taxon>
        <taxon>Andalucina</taxon>
        <taxon>Andaluciidae</taxon>
        <taxon>Andalucia</taxon>
    </lineage>
</organism>
<dbReference type="GO" id="GO:0003735">
    <property type="term" value="F:structural constituent of ribosome"/>
    <property type="evidence" value="ECO:0007669"/>
    <property type="project" value="InterPro"/>
</dbReference>
<dbReference type="GO" id="GO:1990904">
    <property type="term" value="C:ribonucleoprotein complex"/>
    <property type="evidence" value="ECO:0007669"/>
    <property type="project" value="UniProtKB-KW"/>
</dbReference>
<evidence type="ECO:0000313" key="4">
    <source>
        <dbReference type="Proteomes" id="UP000799049"/>
    </source>
</evidence>
<reference evidence="3" key="1">
    <citation type="submission" date="2019-09" db="EMBL/GenBank/DDBJ databases">
        <title>The Mitochondrial Proteome of the Jakobid, Andalucia godoyi, a Protist With the Most Gene-Rich and Bacteria-Like Mitochondrial Genome.</title>
        <authorList>
            <person name="Gray M.W."/>
            <person name="Burger G."/>
            <person name="Derelle R."/>
            <person name="Klimes V."/>
            <person name="Leger M."/>
            <person name="Sarrasin M."/>
            <person name="Vlcek C."/>
            <person name="Roger A.J."/>
            <person name="Elias M."/>
            <person name="Lang B.F."/>
        </authorList>
    </citation>
    <scope>NUCLEOTIDE SEQUENCE</scope>
    <source>
        <strain evidence="3">And28</strain>
    </source>
</reference>
<dbReference type="PANTHER" id="PTHR10496">
    <property type="entry name" value="40S RIBOSOMAL PROTEIN S24"/>
    <property type="match status" value="1"/>
</dbReference>
<dbReference type="EMBL" id="VRVR01000029">
    <property type="protein sequence ID" value="KAF0852567.1"/>
    <property type="molecule type" value="Genomic_DNA"/>
</dbReference>
<dbReference type="Pfam" id="PF01282">
    <property type="entry name" value="Ribosomal_S24e"/>
    <property type="match status" value="1"/>
</dbReference>
<dbReference type="GO" id="GO:0005840">
    <property type="term" value="C:ribosome"/>
    <property type="evidence" value="ECO:0007669"/>
    <property type="project" value="UniProtKB-KW"/>
</dbReference>
<dbReference type="HAMAP" id="MF_00545">
    <property type="entry name" value="Ribosomal_eS24"/>
    <property type="match status" value="1"/>
</dbReference>
<keyword evidence="4" id="KW-1185">Reference proteome</keyword>
<evidence type="ECO:0000313" key="3">
    <source>
        <dbReference type="EMBL" id="KAF0852567.1"/>
    </source>
</evidence>
<keyword evidence="1 3" id="KW-0689">Ribosomal protein</keyword>
<evidence type="ECO:0000256" key="1">
    <source>
        <dbReference type="ARBA" id="ARBA00022980"/>
    </source>
</evidence>
<dbReference type="InterPro" id="IPR053709">
    <property type="entry name" value="eRP_eS24_sf"/>
</dbReference>
<dbReference type="Proteomes" id="UP000799049">
    <property type="component" value="Unassembled WGS sequence"/>
</dbReference>